<keyword evidence="2" id="KW-0378">Hydrolase</keyword>
<dbReference type="GO" id="GO:0004527">
    <property type="term" value="F:exonuclease activity"/>
    <property type="evidence" value="ECO:0007669"/>
    <property type="project" value="UniProtKB-KW"/>
</dbReference>
<gene>
    <name evidence="2" type="ORF">HJG59_017424</name>
</gene>
<sequence>MGSTRWRCRKRSIEKNHRRSTRIPKQMEVKRSQI</sequence>
<keyword evidence="3" id="KW-1185">Reference proteome</keyword>
<feature type="compositionally biased region" description="Basic residues" evidence="1">
    <location>
        <begin position="1"/>
        <end position="22"/>
    </location>
</feature>
<dbReference type="EMBL" id="JACASF010000011">
    <property type="protein sequence ID" value="KAF6451210.1"/>
    <property type="molecule type" value="Genomic_DNA"/>
</dbReference>
<organism evidence="2 3">
    <name type="scientific">Molossus molossus</name>
    <name type="common">Pallas' mastiff bat</name>
    <name type="synonym">Vespertilio molossus</name>
    <dbReference type="NCBI Taxonomy" id="27622"/>
    <lineage>
        <taxon>Eukaryota</taxon>
        <taxon>Metazoa</taxon>
        <taxon>Chordata</taxon>
        <taxon>Craniata</taxon>
        <taxon>Vertebrata</taxon>
        <taxon>Euteleostomi</taxon>
        <taxon>Mammalia</taxon>
        <taxon>Eutheria</taxon>
        <taxon>Laurasiatheria</taxon>
        <taxon>Chiroptera</taxon>
        <taxon>Yangochiroptera</taxon>
        <taxon>Molossidae</taxon>
        <taxon>Molossus</taxon>
    </lineage>
</organism>
<keyword evidence="2" id="KW-0269">Exonuclease</keyword>
<evidence type="ECO:0000313" key="2">
    <source>
        <dbReference type="EMBL" id="KAF6451210.1"/>
    </source>
</evidence>
<comment type="caution">
    <text evidence="2">The sequence shown here is derived from an EMBL/GenBank/DDBJ whole genome shotgun (WGS) entry which is preliminary data.</text>
</comment>
<accession>A0A7J8FU68</accession>
<name>A0A7J8FU68_MOLMO</name>
<feature type="compositionally biased region" description="Basic and acidic residues" evidence="1">
    <location>
        <begin position="25"/>
        <end position="34"/>
    </location>
</feature>
<protein>
    <submittedName>
        <fullName evidence="2">Small RNA binding exonuclease protection factor La</fullName>
    </submittedName>
</protein>
<reference evidence="2 3" key="1">
    <citation type="journal article" date="2020" name="Nature">
        <title>Six reference-quality genomes reveal evolution of bat adaptations.</title>
        <authorList>
            <person name="Jebb D."/>
            <person name="Huang Z."/>
            <person name="Pippel M."/>
            <person name="Hughes G.M."/>
            <person name="Lavrichenko K."/>
            <person name="Devanna P."/>
            <person name="Winkler S."/>
            <person name="Jermiin L.S."/>
            <person name="Skirmuntt E.C."/>
            <person name="Katzourakis A."/>
            <person name="Burkitt-Gray L."/>
            <person name="Ray D.A."/>
            <person name="Sullivan K.A.M."/>
            <person name="Roscito J.G."/>
            <person name="Kirilenko B.M."/>
            <person name="Davalos L.M."/>
            <person name="Corthals A.P."/>
            <person name="Power M.L."/>
            <person name="Jones G."/>
            <person name="Ransome R.D."/>
            <person name="Dechmann D.K.N."/>
            <person name="Locatelli A.G."/>
            <person name="Puechmaille S.J."/>
            <person name="Fedrigo O."/>
            <person name="Jarvis E.D."/>
            <person name="Hiller M."/>
            <person name="Vernes S.C."/>
            <person name="Myers E.W."/>
            <person name="Teeling E.C."/>
        </authorList>
    </citation>
    <scope>NUCLEOTIDE SEQUENCE [LARGE SCALE GENOMIC DNA]</scope>
    <source>
        <strain evidence="2">MMolMol1</strain>
        <tissue evidence="2">Muscle</tissue>
    </source>
</reference>
<evidence type="ECO:0000256" key="1">
    <source>
        <dbReference type="SAM" id="MobiDB-lite"/>
    </source>
</evidence>
<proteinExistence type="predicted"/>
<feature type="region of interest" description="Disordered" evidence="1">
    <location>
        <begin position="1"/>
        <end position="34"/>
    </location>
</feature>
<dbReference type="AlphaFoldDB" id="A0A7J8FU68"/>
<dbReference type="Proteomes" id="UP000550707">
    <property type="component" value="Unassembled WGS sequence"/>
</dbReference>
<keyword evidence="2" id="KW-0540">Nuclease</keyword>
<evidence type="ECO:0000313" key="3">
    <source>
        <dbReference type="Proteomes" id="UP000550707"/>
    </source>
</evidence>